<evidence type="ECO:0000256" key="14">
    <source>
        <dbReference type="SAM" id="MobiDB-lite"/>
    </source>
</evidence>
<evidence type="ECO:0000313" key="18">
    <source>
        <dbReference type="Proteomes" id="UP001356427"/>
    </source>
</evidence>
<feature type="region of interest" description="Disordered" evidence="14">
    <location>
        <begin position="318"/>
        <end position="402"/>
    </location>
</feature>
<evidence type="ECO:0000256" key="7">
    <source>
        <dbReference type="ARBA" id="ARBA00022786"/>
    </source>
</evidence>
<reference evidence="17 18" key="1">
    <citation type="submission" date="2021-04" db="EMBL/GenBank/DDBJ databases">
        <authorList>
            <person name="De Guttry C."/>
            <person name="Zahm M."/>
            <person name="Klopp C."/>
            <person name="Cabau C."/>
            <person name="Louis A."/>
            <person name="Berthelot C."/>
            <person name="Parey E."/>
            <person name="Roest Crollius H."/>
            <person name="Montfort J."/>
            <person name="Robinson-Rechavi M."/>
            <person name="Bucao C."/>
            <person name="Bouchez O."/>
            <person name="Gislard M."/>
            <person name="Lluch J."/>
            <person name="Milhes M."/>
            <person name="Lampietro C."/>
            <person name="Lopez Roques C."/>
            <person name="Donnadieu C."/>
            <person name="Braasch I."/>
            <person name="Desvignes T."/>
            <person name="Postlethwait J."/>
            <person name="Bobe J."/>
            <person name="Wedekind C."/>
            <person name="Guiguen Y."/>
        </authorList>
    </citation>
    <scope>NUCLEOTIDE SEQUENCE [LARGE SCALE GENOMIC DNA]</scope>
    <source>
        <strain evidence="17">Cs_M1</strain>
        <tissue evidence="17">Blood</tissue>
    </source>
</reference>
<keyword evidence="18" id="KW-1185">Reference proteome</keyword>
<dbReference type="Gene3D" id="3.90.70.40">
    <property type="match status" value="1"/>
</dbReference>
<evidence type="ECO:0000256" key="13">
    <source>
        <dbReference type="PROSITE-ProRule" id="PRU00331"/>
    </source>
</evidence>
<protein>
    <recommendedName>
        <fullName evidence="11">Josephin-2</fullName>
        <ecNumber evidence="4">3.4.19.12</ecNumber>
    </recommendedName>
    <alternativeName>
        <fullName evidence="12">Josephin domain-containing protein 2</fullName>
    </alternativeName>
</protein>
<keyword evidence="7" id="KW-0833">Ubl conjugation pathway</keyword>
<dbReference type="InterPro" id="IPR033773">
    <property type="entry name" value="CBX7_C"/>
</dbReference>
<comment type="caution">
    <text evidence="17">The sequence shown here is derived from an EMBL/GenBank/DDBJ whole genome shotgun (WGS) entry which is preliminary data.</text>
</comment>
<feature type="compositionally biased region" description="Basic residues" evidence="14">
    <location>
        <begin position="335"/>
        <end position="344"/>
    </location>
</feature>
<keyword evidence="9" id="KW-0539">Nucleus</keyword>
<dbReference type="PANTHER" id="PTHR47277:SF1">
    <property type="entry name" value="CHROMOBOX PROTEIN HOMOLOG 7"/>
    <property type="match status" value="1"/>
</dbReference>
<dbReference type="InterPro" id="IPR006155">
    <property type="entry name" value="Josephin"/>
</dbReference>
<dbReference type="PANTHER" id="PTHR47277">
    <property type="entry name" value="CHROMOBOX PROTEIN HOMOLOG 7"/>
    <property type="match status" value="1"/>
</dbReference>
<evidence type="ECO:0000313" key="17">
    <source>
        <dbReference type="EMBL" id="KAK6328360.1"/>
    </source>
</evidence>
<comment type="function">
    <text evidence="10">Cleaves 'Lys-63'-linked poly-ubiquitin chains, and with lesser efficiency 'Lys-48'-linked poly-ubiquitin chains (in vitro). May act as a deubiquitinating enzyme.</text>
</comment>
<dbReference type="EC" id="3.4.19.12" evidence="4"/>
<dbReference type="Gene3D" id="2.40.50.40">
    <property type="match status" value="1"/>
</dbReference>
<feature type="active site" evidence="13">
    <location>
        <position position="187"/>
    </location>
</feature>
<feature type="active site" evidence="13">
    <location>
        <position position="69"/>
    </location>
</feature>
<dbReference type="InterPro" id="IPR023779">
    <property type="entry name" value="Chromodomain_CS"/>
</dbReference>
<dbReference type="Pfam" id="PF17218">
    <property type="entry name" value="CBX7_C"/>
    <property type="match status" value="1"/>
</dbReference>
<feature type="domain" description="Josephin" evidence="16">
    <location>
        <begin position="56"/>
        <end position="235"/>
    </location>
</feature>
<dbReference type="SMART" id="SM00298">
    <property type="entry name" value="CHROMO"/>
    <property type="match status" value="1"/>
</dbReference>
<evidence type="ECO:0000259" key="15">
    <source>
        <dbReference type="PROSITE" id="PS50013"/>
    </source>
</evidence>
<evidence type="ECO:0000256" key="3">
    <source>
        <dbReference type="ARBA" id="ARBA00004514"/>
    </source>
</evidence>
<dbReference type="PROSITE" id="PS50957">
    <property type="entry name" value="JOSEPHIN"/>
    <property type="match status" value="1"/>
</dbReference>
<proteinExistence type="predicted"/>
<dbReference type="InterPro" id="IPR023780">
    <property type="entry name" value="Chromo_domain"/>
</dbReference>
<sequence>MGSAPCSGKGRAGGGLQDLGCMPWKLSKQKEVVARGGEERSDLGEHDLSTPPAPPPLPIYHEKQRRELCALHALNNVFQDGAAFSRDTLQDIYQRLSPGTLVTPHKKSMLGNGNYDVNVIMAALQTRGYEAVWWDKRRDVGSIALTNVTGFILNVPSNLRWGPLRLPLKRQHWIGVREVGGVYYNLDSKLRSPHTIGNPDELRKFLRHQLRGKNGELLLVVSEEVEGKVEYLLKWKGWPPKYSTWEPEEHILDQRLVQAYEEKEQKDRALGYRKRGPKAKRLLLQNTIYTMDLRSAHKAPEKPQARLRLSLTRSLDSEAEDPTYGACRRSLQPRLAHRRNKPRRSQFVCLASPPGPPTPTQDATHEDWGRRGEEEEEEARQDESERETEMSSGILNGQNRAENWSSLIGSEEVSMSERSDVWNTVIGPGEVTVTDVTINSLTVTFREALAAKGFFRGWGLEF</sequence>
<feature type="domain" description="Chromo" evidence="15">
    <location>
        <begin position="200"/>
        <end position="272"/>
    </location>
</feature>
<accession>A0AAN8MPN1</accession>
<evidence type="ECO:0000256" key="2">
    <source>
        <dbReference type="ARBA" id="ARBA00004123"/>
    </source>
</evidence>
<dbReference type="GO" id="GO:0006508">
    <property type="term" value="P:proteolysis"/>
    <property type="evidence" value="ECO:0007669"/>
    <property type="project" value="UniProtKB-KW"/>
</dbReference>
<evidence type="ECO:0000256" key="9">
    <source>
        <dbReference type="ARBA" id="ARBA00023242"/>
    </source>
</evidence>
<evidence type="ECO:0000256" key="1">
    <source>
        <dbReference type="ARBA" id="ARBA00000707"/>
    </source>
</evidence>
<keyword evidence="5" id="KW-0963">Cytoplasm</keyword>
<dbReference type="FunFam" id="3.90.70.40:FF:000003">
    <property type="entry name" value="josephin-2 isoform X1"/>
    <property type="match status" value="1"/>
</dbReference>
<feature type="active site" evidence="13">
    <location>
        <position position="172"/>
    </location>
</feature>
<feature type="region of interest" description="Disordered" evidence="14">
    <location>
        <begin position="32"/>
        <end position="56"/>
    </location>
</feature>
<dbReference type="GO" id="GO:0035102">
    <property type="term" value="C:PRC1 complex"/>
    <property type="evidence" value="ECO:0007669"/>
    <property type="project" value="InterPro"/>
</dbReference>
<evidence type="ECO:0000256" key="8">
    <source>
        <dbReference type="ARBA" id="ARBA00022801"/>
    </source>
</evidence>
<keyword evidence="6" id="KW-0645">Protease</keyword>
<dbReference type="InterPro" id="IPR000953">
    <property type="entry name" value="Chromo/chromo_shadow_dom"/>
</dbReference>
<dbReference type="SMART" id="SM01246">
    <property type="entry name" value="Josephin"/>
    <property type="match status" value="1"/>
</dbReference>
<feature type="compositionally biased region" description="Polar residues" evidence="14">
    <location>
        <begin position="390"/>
        <end position="402"/>
    </location>
</feature>
<organism evidence="17 18">
    <name type="scientific">Coregonus suidteri</name>
    <dbReference type="NCBI Taxonomy" id="861788"/>
    <lineage>
        <taxon>Eukaryota</taxon>
        <taxon>Metazoa</taxon>
        <taxon>Chordata</taxon>
        <taxon>Craniata</taxon>
        <taxon>Vertebrata</taxon>
        <taxon>Euteleostomi</taxon>
        <taxon>Actinopterygii</taxon>
        <taxon>Neopterygii</taxon>
        <taxon>Teleostei</taxon>
        <taxon>Protacanthopterygii</taxon>
        <taxon>Salmoniformes</taxon>
        <taxon>Salmonidae</taxon>
        <taxon>Coregoninae</taxon>
        <taxon>Coregonus</taxon>
    </lineage>
</organism>
<dbReference type="EMBL" id="JAGTTL010000001">
    <property type="protein sequence ID" value="KAK6328360.1"/>
    <property type="molecule type" value="Genomic_DNA"/>
</dbReference>
<dbReference type="GO" id="GO:0004843">
    <property type="term" value="F:cysteine-type deubiquitinase activity"/>
    <property type="evidence" value="ECO:0007669"/>
    <property type="project" value="UniProtKB-EC"/>
</dbReference>
<dbReference type="Pfam" id="PF00385">
    <property type="entry name" value="Chromo"/>
    <property type="match status" value="1"/>
</dbReference>
<dbReference type="PROSITE" id="PS00598">
    <property type="entry name" value="CHROMO_1"/>
    <property type="match status" value="1"/>
</dbReference>
<evidence type="ECO:0000256" key="10">
    <source>
        <dbReference type="ARBA" id="ARBA00058284"/>
    </source>
</evidence>
<dbReference type="GO" id="GO:0000122">
    <property type="term" value="P:negative regulation of transcription by RNA polymerase II"/>
    <property type="evidence" value="ECO:0007669"/>
    <property type="project" value="TreeGrafter"/>
</dbReference>
<dbReference type="InterPro" id="IPR016197">
    <property type="entry name" value="Chromo-like_dom_sf"/>
</dbReference>
<evidence type="ECO:0000256" key="5">
    <source>
        <dbReference type="ARBA" id="ARBA00022490"/>
    </source>
</evidence>
<dbReference type="AlphaFoldDB" id="A0AAN8MPN1"/>
<dbReference type="Proteomes" id="UP001356427">
    <property type="component" value="Unassembled WGS sequence"/>
</dbReference>
<dbReference type="Pfam" id="PF02099">
    <property type="entry name" value="Josephin"/>
    <property type="match status" value="1"/>
</dbReference>
<dbReference type="GO" id="GO:0016579">
    <property type="term" value="P:protein deubiquitination"/>
    <property type="evidence" value="ECO:0007669"/>
    <property type="project" value="InterPro"/>
</dbReference>
<feature type="compositionally biased region" description="Basic and acidic residues" evidence="14">
    <location>
        <begin position="363"/>
        <end position="373"/>
    </location>
</feature>
<comment type="catalytic activity">
    <reaction evidence="1">
        <text>Thiol-dependent hydrolysis of ester, thioester, amide, peptide and isopeptide bonds formed by the C-terminal Gly of ubiquitin (a 76-residue protein attached to proteins as an intracellular targeting signal).</text>
        <dbReference type="EC" id="3.4.19.12"/>
    </reaction>
</comment>
<dbReference type="GO" id="GO:0005829">
    <property type="term" value="C:cytosol"/>
    <property type="evidence" value="ECO:0007669"/>
    <property type="project" value="UniProtKB-SubCell"/>
</dbReference>
<evidence type="ECO:0000256" key="11">
    <source>
        <dbReference type="ARBA" id="ARBA00069892"/>
    </source>
</evidence>
<evidence type="ECO:0000259" key="16">
    <source>
        <dbReference type="PROSITE" id="PS50957"/>
    </source>
</evidence>
<keyword evidence="8 13" id="KW-0378">Hydrolase</keyword>
<comment type="subcellular location">
    <subcellularLocation>
        <location evidence="3">Cytoplasm</location>
        <location evidence="3">Cytosol</location>
    </subcellularLocation>
    <subcellularLocation>
        <location evidence="2">Nucleus</location>
    </subcellularLocation>
</comment>
<feature type="compositionally biased region" description="Basic and acidic residues" evidence="14">
    <location>
        <begin position="32"/>
        <end position="48"/>
    </location>
</feature>
<dbReference type="PROSITE" id="PS50013">
    <property type="entry name" value="CHROMO_2"/>
    <property type="match status" value="1"/>
</dbReference>
<dbReference type="InterPro" id="IPR043000">
    <property type="entry name" value="CBX7"/>
</dbReference>
<evidence type="ECO:0000256" key="6">
    <source>
        <dbReference type="ARBA" id="ARBA00022670"/>
    </source>
</evidence>
<name>A0AAN8MPN1_9TELE</name>
<gene>
    <name evidence="17" type="ORF">J4Q44_G00003380</name>
</gene>
<dbReference type="SUPFAM" id="SSF54160">
    <property type="entry name" value="Chromo domain-like"/>
    <property type="match status" value="1"/>
</dbReference>
<evidence type="ECO:0000256" key="12">
    <source>
        <dbReference type="ARBA" id="ARBA00077222"/>
    </source>
</evidence>
<evidence type="ECO:0000256" key="4">
    <source>
        <dbReference type="ARBA" id="ARBA00012759"/>
    </source>
</evidence>